<dbReference type="InterPro" id="IPR002104">
    <property type="entry name" value="Integrase_catalytic"/>
</dbReference>
<comment type="similarity">
    <text evidence="1">Belongs to the 'phage' integrase family.</text>
</comment>
<dbReference type="GO" id="GO:0003677">
    <property type="term" value="F:DNA binding"/>
    <property type="evidence" value="ECO:0007669"/>
    <property type="project" value="InterPro"/>
</dbReference>
<evidence type="ECO:0000256" key="5">
    <source>
        <dbReference type="ARBA" id="ARBA00023163"/>
    </source>
</evidence>
<dbReference type="SUPFAM" id="SSF56349">
    <property type="entry name" value="DNA breaking-rejoining enzymes"/>
    <property type="match status" value="1"/>
</dbReference>
<keyword evidence="2" id="KW-1029">Fimbrium biogenesis</keyword>
<dbReference type="GO" id="GO:0006310">
    <property type="term" value="P:DNA recombination"/>
    <property type="evidence" value="ECO:0007669"/>
    <property type="project" value="UniProtKB-KW"/>
</dbReference>
<organism evidence="8 9">
    <name type="scientific">Acidithiobacillus thiooxidans</name>
    <name type="common">Thiobacillus thiooxidans</name>
    <dbReference type="NCBI Taxonomy" id="930"/>
    <lineage>
        <taxon>Bacteria</taxon>
        <taxon>Pseudomonadati</taxon>
        <taxon>Pseudomonadota</taxon>
        <taxon>Acidithiobacillia</taxon>
        <taxon>Acidithiobacillales</taxon>
        <taxon>Acidithiobacillaceae</taxon>
        <taxon>Acidithiobacillus</taxon>
    </lineage>
</organism>
<dbReference type="EMBL" id="LWRY01000255">
    <property type="protein sequence ID" value="OCX68682.1"/>
    <property type="molecule type" value="Genomic_DNA"/>
</dbReference>
<keyword evidence="6" id="KW-0233">DNA recombination</keyword>
<dbReference type="Pfam" id="PF00589">
    <property type="entry name" value="Phage_integrase"/>
    <property type="match status" value="1"/>
</dbReference>
<evidence type="ECO:0000256" key="1">
    <source>
        <dbReference type="ARBA" id="ARBA00008857"/>
    </source>
</evidence>
<dbReference type="GO" id="GO:0015074">
    <property type="term" value="P:DNA integration"/>
    <property type="evidence" value="ECO:0007669"/>
    <property type="project" value="UniProtKB-KW"/>
</dbReference>
<name>A0A1C2J7Y9_ACITH</name>
<keyword evidence="5" id="KW-0804">Transcription</keyword>
<dbReference type="Proteomes" id="UP000095008">
    <property type="component" value="Unassembled WGS sequence"/>
</dbReference>
<keyword evidence="9" id="KW-1185">Reference proteome</keyword>
<evidence type="ECO:0000256" key="4">
    <source>
        <dbReference type="ARBA" id="ARBA00023015"/>
    </source>
</evidence>
<protein>
    <submittedName>
        <fullName evidence="8">Recombinase</fullName>
    </submittedName>
</protein>
<evidence type="ECO:0000313" key="9">
    <source>
        <dbReference type="Proteomes" id="UP000095008"/>
    </source>
</evidence>
<reference evidence="8" key="1">
    <citation type="journal article" date="2016" name="Int. J. Mol. Sci.">
        <title>Comparative genomics of the extreme acidophile Acidithiobacillus thiooxidans reveals intraspecific divergence and niche adaptation.</title>
        <authorList>
            <person name="Zhang X."/>
            <person name="Feng X."/>
            <person name="Tao J."/>
            <person name="Ma L."/>
            <person name="Xiao Y."/>
            <person name="Liang Y."/>
            <person name="Liu X."/>
            <person name="Yin H."/>
        </authorList>
    </citation>
    <scope>NUCLEOTIDE SEQUENCE [LARGE SCALE GENOMIC DNA]</scope>
    <source>
        <strain evidence="8">DXS-W</strain>
    </source>
</reference>
<dbReference type="InterPro" id="IPR013762">
    <property type="entry name" value="Integrase-like_cat_sf"/>
</dbReference>
<dbReference type="PROSITE" id="PS51898">
    <property type="entry name" value="TYR_RECOMBINASE"/>
    <property type="match status" value="1"/>
</dbReference>
<dbReference type="OrthoDB" id="9801717at2"/>
<evidence type="ECO:0000313" key="8">
    <source>
        <dbReference type="EMBL" id="OCX68682.1"/>
    </source>
</evidence>
<evidence type="ECO:0000256" key="3">
    <source>
        <dbReference type="ARBA" id="ARBA00022908"/>
    </source>
</evidence>
<keyword evidence="4" id="KW-0805">Transcription regulation</keyword>
<dbReference type="AlphaFoldDB" id="A0A1C2J7Y9"/>
<sequence length="212" mass="24411">MLSAAEATPKKRRTASEGERKHLTLLEVDRLLAATKENPRTGLRDRCLILLMFRHGLRVTEACAMRMDQVDLESKILQVQRLKGGLSTTQPLRTEEIRLLKGWMAERERWLRQWRKKEGGTGAALDRHALFLSTRGTALSRKTFWALLRRYGELAGLALPPHPHMLRHACGFALADQGADTRLIQDYLGHRNIQHTVRYTATNPVRFEKLWR</sequence>
<evidence type="ECO:0000259" key="7">
    <source>
        <dbReference type="PROSITE" id="PS51898"/>
    </source>
</evidence>
<keyword evidence="3" id="KW-0229">DNA integration</keyword>
<comment type="caution">
    <text evidence="8">The sequence shown here is derived from an EMBL/GenBank/DDBJ whole genome shotgun (WGS) entry which is preliminary data.</text>
</comment>
<dbReference type="PANTHER" id="PTHR30349">
    <property type="entry name" value="PHAGE INTEGRASE-RELATED"/>
    <property type="match status" value="1"/>
</dbReference>
<dbReference type="InterPro" id="IPR011010">
    <property type="entry name" value="DNA_brk_join_enz"/>
</dbReference>
<evidence type="ECO:0000256" key="6">
    <source>
        <dbReference type="ARBA" id="ARBA00023172"/>
    </source>
</evidence>
<accession>A0A1C2J7Y9</accession>
<dbReference type="InterPro" id="IPR050090">
    <property type="entry name" value="Tyrosine_recombinase_XerCD"/>
</dbReference>
<feature type="domain" description="Tyr recombinase" evidence="7">
    <location>
        <begin position="18"/>
        <end position="212"/>
    </location>
</feature>
<gene>
    <name evidence="8" type="ORF">A6M23_17415</name>
</gene>
<proteinExistence type="inferred from homology"/>
<evidence type="ECO:0000256" key="2">
    <source>
        <dbReference type="ARBA" id="ARBA00022558"/>
    </source>
</evidence>
<dbReference type="PANTHER" id="PTHR30349:SF62">
    <property type="entry name" value="TYPE 1 FIMBRIAE REGULATORY PROTEIN FIMB-RELATED"/>
    <property type="match status" value="1"/>
</dbReference>
<dbReference type="Gene3D" id="1.10.443.10">
    <property type="entry name" value="Intergrase catalytic core"/>
    <property type="match status" value="1"/>
</dbReference>